<evidence type="ECO:0000259" key="2">
    <source>
        <dbReference type="Pfam" id="PF12697"/>
    </source>
</evidence>
<dbReference type="InterPro" id="IPR050266">
    <property type="entry name" value="AB_hydrolase_sf"/>
</dbReference>
<dbReference type="SUPFAM" id="SSF53474">
    <property type="entry name" value="alpha/beta-Hydrolases"/>
    <property type="match status" value="1"/>
</dbReference>
<dbReference type="InterPro" id="IPR029058">
    <property type="entry name" value="AB_hydrolase_fold"/>
</dbReference>
<dbReference type="EMBL" id="JBHSOD010000058">
    <property type="protein sequence ID" value="MFC5889487.1"/>
    <property type="molecule type" value="Genomic_DNA"/>
</dbReference>
<dbReference type="PRINTS" id="PR00111">
    <property type="entry name" value="ABHYDROLASE"/>
</dbReference>
<proteinExistence type="predicted"/>
<organism evidence="3 4">
    <name type="scientific">Kitasatospora aburaviensis</name>
    <dbReference type="NCBI Taxonomy" id="67265"/>
    <lineage>
        <taxon>Bacteria</taxon>
        <taxon>Bacillati</taxon>
        <taxon>Actinomycetota</taxon>
        <taxon>Actinomycetes</taxon>
        <taxon>Kitasatosporales</taxon>
        <taxon>Streptomycetaceae</taxon>
        <taxon>Kitasatospora</taxon>
    </lineage>
</organism>
<accession>A0ABW1F556</accession>
<comment type="caution">
    <text evidence="3">The sequence shown here is derived from an EMBL/GenBank/DDBJ whole genome shotgun (WGS) entry which is preliminary data.</text>
</comment>
<protein>
    <submittedName>
        <fullName evidence="3">Alpha/beta fold hydrolase</fullName>
    </submittedName>
</protein>
<gene>
    <name evidence="3" type="ORF">ACFP0N_31425</name>
</gene>
<sequence length="261" mass="27645">METMVRVGGGEVWADDSGGEGLPLVLLHPGVGDSTVWDPILPALTARHRVIRYDVRGYGRSPAPTVAYSQVEDLASVLDHFGLERVVLVGSSMGGATSISLALEAPARVAGLALVVPGVTGYDGLVPPGFFQEMERLVAEQDMDGIVRLGMGIWGRAGGGTPETDPAVAAQFASVLPAWFGNVGFQGTDAPAFDRLGELSPPTLLALGELDQREVVRCNEEMAARIPGCRLVRLAGSDHYPTLREPDTVVRLIEELHAGVR</sequence>
<evidence type="ECO:0000256" key="1">
    <source>
        <dbReference type="ARBA" id="ARBA00022801"/>
    </source>
</evidence>
<dbReference type="PANTHER" id="PTHR43798:SF31">
    <property type="entry name" value="AB HYDROLASE SUPERFAMILY PROTEIN YCLE"/>
    <property type="match status" value="1"/>
</dbReference>
<dbReference type="PANTHER" id="PTHR43798">
    <property type="entry name" value="MONOACYLGLYCEROL LIPASE"/>
    <property type="match status" value="1"/>
</dbReference>
<evidence type="ECO:0000313" key="4">
    <source>
        <dbReference type="Proteomes" id="UP001596067"/>
    </source>
</evidence>
<dbReference type="Pfam" id="PF12697">
    <property type="entry name" value="Abhydrolase_6"/>
    <property type="match status" value="1"/>
</dbReference>
<dbReference type="InterPro" id="IPR000073">
    <property type="entry name" value="AB_hydrolase_1"/>
</dbReference>
<name>A0ABW1F556_9ACTN</name>
<keyword evidence="4" id="KW-1185">Reference proteome</keyword>
<keyword evidence="1 3" id="KW-0378">Hydrolase</keyword>
<feature type="domain" description="AB hydrolase-1" evidence="2">
    <location>
        <begin position="24"/>
        <end position="251"/>
    </location>
</feature>
<dbReference type="GO" id="GO:0016787">
    <property type="term" value="F:hydrolase activity"/>
    <property type="evidence" value="ECO:0007669"/>
    <property type="project" value="UniProtKB-KW"/>
</dbReference>
<evidence type="ECO:0000313" key="3">
    <source>
        <dbReference type="EMBL" id="MFC5889487.1"/>
    </source>
</evidence>
<dbReference type="RefSeq" id="WP_313767570.1">
    <property type="nucleotide sequence ID" value="NZ_BAAAVH010000026.1"/>
</dbReference>
<reference evidence="4" key="1">
    <citation type="journal article" date="2019" name="Int. J. Syst. Evol. Microbiol.">
        <title>The Global Catalogue of Microorganisms (GCM) 10K type strain sequencing project: providing services to taxonomists for standard genome sequencing and annotation.</title>
        <authorList>
            <consortium name="The Broad Institute Genomics Platform"/>
            <consortium name="The Broad Institute Genome Sequencing Center for Infectious Disease"/>
            <person name="Wu L."/>
            <person name="Ma J."/>
        </authorList>
    </citation>
    <scope>NUCLEOTIDE SEQUENCE [LARGE SCALE GENOMIC DNA]</scope>
    <source>
        <strain evidence="4">CGMCC 4.1469</strain>
    </source>
</reference>
<dbReference type="Gene3D" id="3.40.50.1820">
    <property type="entry name" value="alpha/beta hydrolase"/>
    <property type="match status" value="1"/>
</dbReference>
<dbReference type="Proteomes" id="UP001596067">
    <property type="component" value="Unassembled WGS sequence"/>
</dbReference>